<evidence type="ECO:0000313" key="2">
    <source>
        <dbReference type="Proteomes" id="UP001150942"/>
    </source>
</evidence>
<sequence>MYLAWKADRHDTVDEPFITLPPSAACSLDLFSNLHSDEDTAAYLGDTQCSDAAADLFSPLGGGSAHRSSSGTHHDAHSSSEALSAAASLKSESLHSRLVVTHTELIAFSESLAVSFSMTDDIEVIYRLSAEITEIL</sequence>
<gene>
    <name evidence="1" type="ORF">N7449_010540</name>
</gene>
<dbReference type="EMBL" id="JAPQKQ010000007">
    <property type="protein sequence ID" value="KAJ5187546.1"/>
    <property type="molecule type" value="Genomic_DNA"/>
</dbReference>
<organism evidence="1 2">
    <name type="scientific">Penicillium cf. viridicatum</name>
    <dbReference type="NCBI Taxonomy" id="2972119"/>
    <lineage>
        <taxon>Eukaryota</taxon>
        <taxon>Fungi</taxon>
        <taxon>Dikarya</taxon>
        <taxon>Ascomycota</taxon>
        <taxon>Pezizomycotina</taxon>
        <taxon>Eurotiomycetes</taxon>
        <taxon>Eurotiomycetidae</taxon>
        <taxon>Eurotiales</taxon>
        <taxon>Aspergillaceae</taxon>
        <taxon>Penicillium</taxon>
    </lineage>
</organism>
<reference evidence="1" key="1">
    <citation type="submission" date="2022-11" db="EMBL/GenBank/DDBJ databases">
        <authorList>
            <person name="Petersen C."/>
        </authorList>
    </citation>
    <scope>NUCLEOTIDE SEQUENCE</scope>
    <source>
        <strain evidence="1">IBT 20477</strain>
    </source>
</reference>
<protein>
    <submittedName>
        <fullName evidence="1">Uncharacterized protein</fullName>
    </submittedName>
</protein>
<dbReference type="OrthoDB" id="2328572at2759"/>
<proteinExistence type="predicted"/>
<comment type="caution">
    <text evidence="1">The sequence shown here is derived from an EMBL/GenBank/DDBJ whole genome shotgun (WGS) entry which is preliminary data.</text>
</comment>
<evidence type="ECO:0000313" key="1">
    <source>
        <dbReference type="EMBL" id="KAJ5187546.1"/>
    </source>
</evidence>
<accession>A0A9W9J4K4</accession>
<keyword evidence="2" id="KW-1185">Reference proteome</keyword>
<dbReference type="AlphaFoldDB" id="A0A9W9J4K4"/>
<dbReference type="Proteomes" id="UP001150942">
    <property type="component" value="Unassembled WGS sequence"/>
</dbReference>
<name>A0A9W9J4K4_9EURO</name>
<reference evidence="1" key="2">
    <citation type="journal article" date="2023" name="IMA Fungus">
        <title>Comparative genomic study of the Penicillium genus elucidates a diverse pangenome and 15 lateral gene transfer events.</title>
        <authorList>
            <person name="Petersen C."/>
            <person name="Sorensen T."/>
            <person name="Nielsen M.R."/>
            <person name="Sondergaard T.E."/>
            <person name="Sorensen J.L."/>
            <person name="Fitzpatrick D.A."/>
            <person name="Frisvad J.C."/>
            <person name="Nielsen K.L."/>
        </authorList>
    </citation>
    <scope>NUCLEOTIDE SEQUENCE</scope>
    <source>
        <strain evidence="1">IBT 20477</strain>
    </source>
</reference>